<organism evidence="1 2">
    <name type="scientific">Trichuris suis</name>
    <name type="common">pig whipworm</name>
    <dbReference type="NCBI Taxonomy" id="68888"/>
    <lineage>
        <taxon>Eukaryota</taxon>
        <taxon>Metazoa</taxon>
        <taxon>Ecdysozoa</taxon>
        <taxon>Nematoda</taxon>
        <taxon>Enoplea</taxon>
        <taxon>Dorylaimia</taxon>
        <taxon>Trichinellida</taxon>
        <taxon>Trichuridae</taxon>
        <taxon>Trichuris</taxon>
    </lineage>
</organism>
<dbReference type="AlphaFoldDB" id="A0A085LPI4"/>
<keyword evidence="2" id="KW-1185">Reference proteome</keyword>
<dbReference type="EMBL" id="KL363349">
    <property type="protein sequence ID" value="KFD46880.1"/>
    <property type="molecule type" value="Genomic_DNA"/>
</dbReference>
<name>A0A085LPI4_9BILA</name>
<reference evidence="1 2" key="1">
    <citation type="journal article" date="2014" name="Nat. Genet.">
        <title>Genome and transcriptome of the porcine whipworm Trichuris suis.</title>
        <authorList>
            <person name="Jex A.R."/>
            <person name="Nejsum P."/>
            <person name="Schwarz E.M."/>
            <person name="Hu L."/>
            <person name="Young N.D."/>
            <person name="Hall R.S."/>
            <person name="Korhonen P.K."/>
            <person name="Liao S."/>
            <person name="Thamsborg S."/>
            <person name="Xia J."/>
            <person name="Xu P."/>
            <person name="Wang S."/>
            <person name="Scheerlinck J.P."/>
            <person name="Hofmann A."/>
            <person name="Sternberg P.W."/>
            <person name="Wang J."/>
            <person name="Gasser R.B."/>
        </authorList>
    </citation>
    <scope>NUCLEOTIDE SEQUENCE [LARGE SCALE GENOMIC DNA]</scope>
    <source>
        <strain evidence="1">DCEP-RM93M</strain>
    </source>
</reference>
<evidence type="ECO:0000313" key="1">
    <source>
        <dbReference type="EMBL" id="KFD46880.1"/>
    </source>
</evidence>
<evidence type="ECO:0000313" key="2">
    <source>
        <dbReference type="Proteomes" id="UP000030764"/>
    </source>
</evidence>
<gene>
    <name evidence="1" type="ORF">M513_12238</name>
</gene>
<protein>
    <submittedName>
        <fullName evidence="1">Uncharacterized protein</fullName>
    </submittedName>
</protein>
<proteinExistence type="predicted"/>
<dbReference type="Proteomes" id="UP000030764">
    <property type="component" value="Unassembled WGS sequence"/>
</dbReference>
<accession>A0A085LPI4</accession>
<sequence length="84" mass="9238">MFFQTKRSDMRRLVARVPGWWRLRKVSNTDRLNELGTKGLAQPVQTSTRSCAGVPLAAGFGPEGTDWLLTQRRLGSVAAPQPAA</sequence>